<accession>A0A2S9YT30</accession>
<dbReference type="NCBIfam" id="NF038402">
    <property type="entry name" value="TroA_like"/>
    <property type="match status" value="1"/>
</dbReference>
<name>A0A2S9YT30_9BACT</name>
<dbReference type="AlphaFoldDB" id="A0A2S9YT30"/>
<comment type="caution">
    <text evidence="3">The sequence shown here is derived from an EMBL/GenBank/DDBJ whole genome shotgun (WGS) entry which is preliminary data.</text>
</comment>
<dbReference type="InterPro" id="IPR054828">
    <property type="entry name" value="Vit_B12_bind_prot"/>
</dbReference>
<dbReference type="Pfam" id="PF01497">
    <property type="entry name" value="Peripla_BP_2"/>
    <property type="match status" value="1"/>
</dbReference>
<dbReference type="CDD" id="cd01144">
    <property type="entry name" value="BtuF"/>
    <property type="match status" value="1"/>
</dbReference>
<dbReference type="Gene3D" id="3.40.50.1980">
    <property type="entry name" value="Nitrogenase molybdenum iron protein domain"/>
    <property type="match status" value="2"/>
</dbReference>
<gene>
    <name evidence="3" type="primary">btuF</name>
    <name evidence="3" type="ORF">ENSA7_18750</name>
</gene>
<evidence type="ECO:0000313" key="3">
    <source>
        <dbReference type="EMBL" id="PRQ08253.1"/>
    </source>
</evidence>
<evidence type="ECO:0000259" key="2">
    <source>
        <dbReference type="PROSITE" id="PS50983"/>
    </source>
</evidence>
<dbReference type="SUPFAM" id="SSF53807">
    <property type="entry name" value="Helical backbone' metal receptor"/>
    <property type="match status" value="1"/>
</dbReference>
<dbReference type="EMBL" id="PVNL01000042">
    <property type="protein sequence ID" value="PRQ08253.1"/>
    <property type="molecule type" value="Genomic_DNA"/>
</dbReference>
<keyword evidence="1" id="KW-0732">Signal</keyword>
<dbReference type="PANTHER" id="PTHR30535:SF34">
    <property type="entry name" value="MOLYBDATE-BINDING PROTEIN MOLA"/>
    <property type="match status" value="1"/>
</dbReference>
<dbReference type="Proteomes" id="UP000238823">
    <property type="component" value="Unassembled WGS sequence"/>
</dbReference>
<proteinExistence type="predicted"/>
<dbReference type="PANTHER" id="PTHR30535">
    <property type="entry name" value="VITAMIN B12-BINDING PROTEIN"/>
    <property type="match status" value="1"/>
</dbReference>
<protein>
    <submittedName>
        <fullName evidence="3">Vitamin B12-binding protein</fullName>
    </submittedName>
</protein>
<dbReference type="PROSITE" id="PS50983">
    <property type="entry name" value="FE_B12_PBP"/>
    <property type="match status" value="1"/>
</dbReference>
<dbReference type="InterPro" id="IPR002491">
    <property type="entry name" value="ABC_transptr_periplasmic_BD"/>
</dbReference>
<dbReference type="InterPro" id="IPR050902">
    <property type="entry name" value="ABC_Transporter_SBP"/>
</dbReference>
<sequence>MPERPFEDDPRSEAFTLVFRDGHRGWAKCGLARQQVDEHGAADPDMTHAISAWLIARGARQIALCGPGGEALAAGPISPAALERPSLGQVARLISICPSNLEAIAALGCFDRVIACENSSDYPPEVTQLERLGPDLGPDLDRIGELAPDLVVSSLTVPGMERNVTGLRARGIPQLVLAPRSIADVLAELELLGAALGVERRAAKVVADMRAQIAQLERTAGQREPARVYLEWWPRPMFTPGSACYSNELIALAGGVNVFGDQPGSSVEITTEQLTAAQPEVCFVSWCGVALANLDTRRVIDRPGLEQLQAGLREHVYPLDERFSGRPGPRMLEAARIMAAGIQRARAT</sequence>
<evidence type="ECO:0000313" key="4">
    <source>
        <dbReference type="Proteomes" id="UP000238823"/>
    </source>
</evidence>
<organism evidence="3 4">
    <name type="scientific">Enhygromyxa salina</name>
    <dbReference type="NCBI Taxonomy" id="215803"/>
    <lineage>
        <taxon>Bacteria</taxon>
        <taxon>Pseudomonadati</taxon>
        <taxon>Myxococcota</taxon>
        <taxon>Polyangia</taxon>
        <taxon>Nannocystales</taxon>
        <taxon>Nannocystaceae</taxon>
        <taxon>Enhygromyxa</taxon>
    </lineage>
</organism>
<evidence type="ECO:0000256" key="1">
    <source>
        <dbReference type="ARBA" id="ARBA00022729"/>
    </source>
</evidence>
<reference evidence="3 4" key="1">
    <citation type="submission" date="2018-03" db="EMBL/GenBank/DDBJ databases">
        <title>Draft Genome Sequences of the Obligatory Marine Myxobacteria Enhygromyxa salina SWB007.</title>
        <authorList>
            <person name="Poehlein A."/>
            <person name="Moghaddam J.A."/>
            <person name="Harms H."/>
            <person name="Alanjari M."/>
            <person name="Koenig G.M."/>
            <person name="Daniel R."/>
            <person name="Schaeberle T.F."/>
        </authorList>
    </citation>
    <scope>NUCLEOTIDE SEQUENCE [LARGE SCALE GENOMIC DNA]</scope>
    <source>
        <strain evidence="3 4">SWB007</strain>
    </source>
</reference>
<feature type="domain" description="Fe/B12 periplasmic-binding" evidence="2">
    <location>
        <begin position="92"/>
        <end position="348"/>
    </location>
</feature>